<feature type="binding site" evidence="15">
    <location>
        <position position="91"/>
    </location>
    <ligand>
        <name>[4Fe-4S] cluster</name>
        <dbReference type="ChEBI" id="CHEBI:49883"/>
        <note>4Fe-4S-S-AdoMet</note>
    </ligand>
</feature>
<dbReference type="PhylomeDB" id="A9A262"/>
<dbReference type="InterPro" id="IPR006638">
    <property type="entry name" value="Elp3/MiaA/NifB-like_rSAM"/>
</dbReference>
<evidence type="ECO:0000256" key="9">
    <source>
        <dbReference type="ARBA" id="ARBA00022884"/>
    </source>
</evidence>
<keyword evidence="10 15" id="KW-0408">Iron</keyword>
<dbReference type="InterPro" id="IPR032432">
    <property type="entry name" value="Radical_SAM_C"/>
</dbReference>
<dbReference type="AlphaFoldDB" id="A9A262"/>
<dbReference type="GO" id="GO:0005737">
    <property type="term" value="C:cytoplasm"/>
    <property type="evidence" value="ECO:0000318"/>
    <property type="project" value="GO_Central"/>
</dbReference>
<dbReference type="NCBIfam" id="TIGR01211">
    <property type="entry name" value="ELP3"/>
    <property type="match status" value="1"/>
</dbReference>
<keyword evidence="11 15" id="KW-0411">Iron-sulfur</keyword>
<dbReference type="InterPro" id="IPR013785">
    <property type="entry name" value="Aldolase_TIM"/>
</dbReference>
<reference evidence="17 18" key="1">
    <citation type="journal article" date="2010" name="Proc. Natl. Acad. Sci. U.S.A.">
        <title>Nitrosopumilus maritimus genome reveals unique mechanisms for nitrification and autotrophy in globally distributed marine crenarchaea.</title>
        <authorList>
            <person name="Walker C.B."/>
            <person name="de la Torre J.R."/>
            <person name="Klotz M.G."/>
            <person name="Urakawa H."/>
            <person name="Pinel N."/>
            <person name="Arp D.J."/>
            <person name="Brochier-Armanet C."/>
            <person name="Chain P.S."/>
            <person name="Chan P.P."/>
            <person name="Gollabgir A."/>
            <person name="Hemp J."/>
            <person name="Hugler M."/>
            <person name="Karr E.A."/>
            <person name="Konneke M."/>
            <person name="Shin M."/>
            <person name="Lawton T.J."/>
            <person name="Lowe T."/>
            <person name="Martens-Habbena W."/>
            <person name="Sayavedra-Soto L.A."/>
            <person name="Lang D."/>
            <person name="Sievert S.M."/>
            <person name="Rosenzweig A.C."/>
            <person name="Manning G."/>
            <person name="Stahl D.A."/>
        </authorList>
    </citation>
    <scope>NUCLEOTIDE SEQUENCE [LARGE SCALE GENOMIC DNA]</scope>
    <source>
        <strain evidence="17 18">SCM1</strain>
    </source>
</reference>
<evidence type="ECO:0000313" key="18">
    <source>
        <dbReference type="Proteomes" id="UP000000792"/>
    </source>
</evidence>
<dbReference type="RefSeq" id="WP_012214962.1">
    <property type="nucleotide sequence ID" value="NC_010085.1"/>
</dbReference>
<dbReference type="InParanoid" id="A9A262"/>
<dbReference type="SFLD" id="SFLDG01086">
    <property type="entry name" value="elongater_protein-like"/>
    <property type="match status" value="1"/>
</dbReference>
<keyword evidence="3" id="KW-0004">4Fe-4S</keyword>
<keyword evidence="18" id="KW-1185">Reference proteome</keyword>
<evidence type="ECO:0000256" key="10">
    <source>
        <dbReference type="ARBA" id="ARBA00023004"/>
    </source>
</evidence>
<dbReference type="InterPro" id="IPR016181">
    <property type="entry name" value="Acyl_CoA_acyltransferase"/>
</dbReference>
<evidence type="ECO:0000256" key="2">
    <source>
        <dbReference type="ARBA" id="ARBA00005494"/>
    </source>
</evidence>
<dbReference type="SUPFAM" id="SSF102114">
    <property type="entry name" value="Radical SAM enzymes"/>
    <property type="match status" value="1"/>
</dbReference>
<dbReference type="FunFam" id="3.40.630.30:FF:000211">
    <property type="entry name" value="Histone acetyltransferase Elp3 homolog"/>
    <property type="match status" value="1"/>
</dbReference>
<evidence type="ECO:0000313" key="17">
    <source>
        <dbReference type="EMBL" id="ABX12475.1"/>
    </source>
</evidence>
<dbReference type="SFLD" id="SFLDF00344">
    <property type="entry name" value="ELP3-like"/>
    <property type="match status" value="1"/>
</dbReference>
<keyword evidence="9" id="KW-0694">RNA-binding</keyword>
<dbReference type="Proteomes" id="UP000000792">
    <property type="component" value="Chromosome"/>
</dbReference>
<evidence type="ECO:0000256" key="5">
    <source>
        <dbReference type="ARBA" id="ARBA00022679"/>
    </source>
</evidence>
<dbReference type="eggNOG" id="arCOG01361">
    <property type="taxonomic scope" value="Archaea"/>
</dbReference>
<dbReference type="SFLD" id="SFLDS00029">
    <property type="entry name" value="Radical_SAM"/>
    <property type="match status" value="1"/>
</dbReference>
<dbReference type="InterPro" id="IPR034687">
    <property type="entry name" value="ELP3-like"/>
</dbReference>
<evidence type="ECO:0000256" key="6">
    <source>
        <dbReference type="ARBA" id="ARBA00022691"/>
    </source>
</evidence>
<dbReference type="GO" id="GO:0000049">
    <property type="term" value="F:tRNA binding"/>
    <property type="evidence" value="ECO:0007669"/>
    <property type="project" value="UniProtKB-KW"/>
</dbReference>
<dbReference type="Pfam" id="PF16199">
    <property type="entry name" value="Radical_SAM_C"/>
    <property type="match status" value="1"/>
</dbReference>
<evidence type="ECO:0000256" key="1">
    <source>
        <dbReference type="ARBA" id="ARBA00005217"/>
    </source>
</evidence>
<dbReference type="PANTHER" id="PTHR11135:SF0">
    <property type="entry name" value="ELONGATOR COMPLEX PROTEIN 3"/>
    <property type="match status" value="1"/>
</dbReference>
<evidence type="ECO:0000256" key="7">
    <source>
        <dbReference type="ARBA" id="ARBA00022694"/>
    </source>
</evidence>
<feature type="binding site" evidence="15">
    <location>
        <position position="99"/>
    </location>
    <ligand>
        <name>[4Fe-4S] cluster</name>
        <dbReference type="ChEBI" id="CHEBI:49883"/>
        <note>4Fe-4S-S-AdoMet</note>
    </ligand>
</feature>
<gene>
    <name evidence="17" type="ordered locus">Nmar_0579</name>
</gene>
<keyword evidence="6" id="KW-0949">S-adenosyl-L-methionine</keyword>
<proteinExistence type="inferred from homology"/>
<name>A9A262_NITMS</name>
<evidence type="ECO:0000259" key="16">
    <source>
        <dbReference type="PROSITE" id="PS51918"/>
    </source>
</evidence>
<feature type="domain" description="Radical SAM core" evidence="16">
    <location>
        <begin position="74"/>
        <end position="356"/>
    </location>
</feature>
<dbReference type="HOGENOM" id="CLU_025983_2_1_2"/>
<dbReference type="EMBL" id="CP000866">
    <property type="protein sequence ID" value="ABX12475.1"/>
    <property type="molecule type" value="Genomic_DNA"/>
</dbReference>
<dbReference type="CDD" id="cd01335">
    <property type="entry name" value="Radical_SAM"/>
    <property type="match status" value="1"/>
</dbReference>
<accession>A9A262</accession>
<evidence type="ECO:0000256" key="15">
    <source>
        <dbReference type="PIRSR" id="PIRSR005669-1"/>
    </source>
</evidence>
<evidence type="ECO:0000256" key="14">
    <source>
        <dbReference type="ARBA" id="ARBA00047372"/>
    </source>
</evidence>
<evidence type="ECO:0000256" key="13">
    <source>
        <dbReference type="ARBA" id="ARBA00044771"/>
    </source>
</evidence>
<keyword evidence="4" id="KW-0820">tRNA-binding</keyword>
<dbReference type="GO" id="GO:0002926">
    <property type="term" value="P:tRNA wobble base 5-methoxycarbonylmethyl-2-thiouridinylation"/>
    <property type="evidence" value="ECO:0000318"/>
    <property type="project" value="GO_Central"/>
</dbReference>
<keyword evidence="8 15" id="KW-0479">Metal-binding</keyword>
<evidence type="ECO:0000256" key="11">
    <source>
        <dbReference type="ARBA" id="ARBA00023014"/>
    </source>
</evidence>
<dbReference type="Pfam" id="PF04055">
    <property type="entry name" value="Radical_SAM"/>
    <property type="match status" value="1"/>
</dbReference>
<dbReference type="InterPro" id="IPR056591">
    <property type="entry name" value="ELP3-like_N"/>
</dbReference>
<comment type="similarity">
    <text evidence="2">Belongs to the ELP3 family.</text>
</comment>
<dbReference type="Gene3D" id="3.20.20.70">
    <property type="entry name" value="Aldolase class I"/>
    <property type="match status" value="1"/>
</dbReference>
<dbReference type="GO" id="GO:0046872">
    <property type="term" value="F:metal ion binding"/>
    <property type="evidence" value="ECO:0007669"/>
    <property type="project" value="UniProtKB-KW"/>
</dbReference>
<dbReference type="EC" id="2.3.1.311" evidence="13"/>
<dbReference type="InterPro" id="IPR058240">
    <property type="entry name" value="rSAM_sf"/>
</dbReference>
<dbReference type="GeneID" id="5773529"/>
<dbReference type="EnsemblBacteria" id="ABX12475">
    <property type="protein sequence ID" value="ABX12475"/>
    <property type="gene ID" value="Nmar_0579"/>
</dbReference>
<sequence length="527" mass="60180">MSKLDSVFSKACSEITQNLLTINEPSKKQVKEEIKRICAKYSLERIPRNHEILSMAKESEFDKLRKVLLKKPAKTASGVAVVALMPKPYACPHGRCTYCPGGIEFNSPNSYTGNEPSTLNAIENEYDPKLQITTKIDKLIAFGHDPSKMEIVIVGGTFLFMPRDYQENFIKSCYDALNGTDSKNLEEAKSNNEHASIRNVGFTIETKPDFCKKEHVDWMLDYGVTRIEIGVQSLQERVYNIINRGHNYNDVVESFQISKDAGYKLVAHMMPGLPTMTPEGDIADFKKLFSDSQLRPDMLKIYPSLVIENTPMYQEYKDGKYTPYSDEDMIQVLTEVKKDIPKWVRIMRVQREISPNEIIAGPKSGNLRQIVHQNLTKQGLKCKCIRCREAGLTKSNPEERDIKLTRINYDSSGGKEVFLSFEDEDESIYGFLRLRKPSDDAHRDEVKDTCIVRELHVYGKSLKIGEKEENEIQHSGFGKKLMKEAEKISKEEFDAKKMLVISAVGTREYYQKLGYSLYGPYMAKELS</sequence>
<dbReference type="Gene3D" id="3.40.630.30">
    <property type="match status" value="1"/>
</dbReference>
<protein>
    <recommendedName>
        <fullName evidence="13">tRNA carboxymethyluridine synthase</fullName>
        <ecNumber evidence="13">2.3.1.311</ecNumber>
    </recommendedName>
</protein>
<dbReference type="FunCoup" id="A9A262">
    <property type="interactions" value="126"/>
</dbReference>
<dbReference type="InterPro" id="IPR007197">
    <property type="entry name" value="rSAM"/>
</dbReference>
<evidence type="ECO:0000256" key="3">
    <source>
        <dbReference type="ARBA" id="ARBA00022485"/>
    </source>
</evidence>
<comment type="cofactor">
    <cofactor evidence="15">
        <name>[4Fe-4S] cluster</name>
        <dbReference type="ChEBI" id="CHEBI:49883"/>
    </cofactor>
    <text evidence="15">Binds 1 [4Fe-4S] cluster. The cluster is coordinated with 3 cysteines and an exchangeable S-adenosyl-L-methionine.</text>
</comment>
<dbReference type="Pfam" id="PF23613">
    <property type="entry name" value="ELP3_N"/>
    <property type="match status" value="1"/>
</dbReference>
<feature type="binding site" evidence="15">
    <location>
        <position position="96"/>
    </location>
    <ligand>
        <name>[4Fe-4S] cluster</name>
        <dbReference type="ChEBI" id="CHEBI:49883"/>
        <note>4Fe-4S-S-AdoMet</note>
    </ligand>
</feature>
<dbReference type="PROSITE" id="PS51918">
    <property type="entry name" value="RADICAL_SAM"/>
    <property type="match status" value="1"/>
</dbReference>
<keyword evidence="12 17" id="KW-0012">Acyltransferase</keyword>
<keyword evidence="7" id="KW-0819">tRNA processing</keyword>
<dbReference type="GO" id="GO:0051539">
    <property type="term" value="F:4 iron, 4 sulfur cluster binding"/>
    <property type="evidence" value="ECO:0007669"/>
    <property type="project" value="UniProtKB-KW"/>
</dbReference>
<evidence type="ECO:0000256" key="12">
    <source>
        <dbReference type="ARBA" id="ARBA00023315"/>
    </source>
</evidence>
<comment type="catalytic activity">
    <reaction evidence="14">
        <text>uridine(34) in tRNA + acetyl-CoA + S-adenosyl-L-methionine + H2O = 5-(carboxymethyl)uridine(34) in tRNA + 5'-deoxyadenosine + L-methionine + CoA + 2 H(+)</text>
        <dbReference type="Rhea" id="RHEA:61020"/>
        <dbReference type="Rhea" id="RHEA-COMP:10407"/>
        <dbReference type="Rhea" id="RHEA-COMP:11727"/>
        <dbReference type="ChEBI" id="CHEBI:15377"/>
        <dbReference type="ChEBI" id="CHEBI:15378"/>
        <dbReference type="ChEBI" id="CHEBI:17319"/>
        <dbReference type="ChEBI" id="CHEBI:57287"/>
        <dbReference type="ChEBI" id="CHEBI:57288"/>
        <dbReference type="ChEBI" id="CHEBI:57844"/>
        <dbReference type="ChEBI" id="CHEBI:59789"/>
        <dbReference type="ChEBI" id="CHEBI:65315"/>
        <dbReference type="ChEBI" id="CHEBI:74882"/>
        <dbReference type="EC" id="2.3.1.311"/>
    </reaction>
    <physiologicalReaction direction="left-to-right" evidence="14">
        <dbReference type="Rhea" id="RHEA:61021"/>
    </physiologicalReaction>
</comment>
<dbReference type="SMART" id="SM00729">
    <property type="entry name" value="Elp3"/>
    <property type="match status" value="1"/>
</dbReference>
<comment type="pathway">
    <text evidence="1">tRNA modification.</text>
</comment>
<dbReference type="KEGG" id="nmr:Nmar_0579"/>
<evidence type="ECO:0000256" key="4">
    <source>
        <dbReference type="ARBA" id="ARBA00022555"/>
    </source>
</evidence>
<dbReference type="STRING" id="436308.Nmar_0579"/>
<dbReference type="GO" id="GO:0106261">
    <property type="term" value="F:tRNA uridine(34) acetyltransferase activity"/>
    <property type="evidence" value="ECO:0007669"/>
    <property type="project" value="UniProtKB-EC"/>
</dbReference>
<dbReference type="InterPro" id="IPR039661">
    <property type="entry name" value="ELP3"/>
</dbReference>
<evidence type="ECO:0000256" key="8">
    <source>
        <dbReference type="ARBA" id="ARBA00022723"/>
    </source>
</evidence>
<dbReference type="PIRSF" id="PIRSF005669">
    <property type="entry name" value="Hist_AcTrfase_ELP3"/>
    <property type="match status" value="1"/>
</dbReference>
<keyword evidence="5 17" id="KW-0808">Transferase</keyword>
<dbReference type="SUPFAM" id="SSF55729">
    <property type="entry name" value="Acyl-CoA N-acyltransferases (Nat)"/>
    <property type="match status" value="1"/>
</dbReference>
<organism evidence="17 18">
    <name type="scientific">Nitrosopumilus maritimus (strain SCM1)</name>
    <dbReference type="NCBI Taxonomy" id="436308"/>
    <lineage>
        <taxon>Archaea</taxon>
        <taxon>Nitrososphaerota</taxon>
        <taxon>Nitrososphaeria</taxon>
        <taxon>Nitrosopumilales</taxon>
        <taxon>Nitrosopumilaceae</taxon>
        <taxon>Nitrosopumilus</taxon>
    </lineage>
</organism>
<dbReference type="PANTHER" id="PTHR11135">
    <property type="entry name" value="HISTONE ACETYLTRANSFERASE-RELATED"/>
    <property type="match status" value="1"/>
</dbReference>
<dbReference type="OrthoDB" id="49957at2157"/>